<keyword evidence="2" id="KW-0808">Transferase</keyword>
<organism evidence="7 8">
    <name type="scientific">Pythium insidiosum</name>
    <name type="common">Pythiosis disease agent</name>
    <dbReference type="NCBI Taxonomy" id="114742"/>
    <lineage>
        <taxon>Eukaryota</taxon>
        <taxon>Sar</taxon>
        <taxon>Stramenopiles</taxon>
        <taxon>Oomycota</taxon>
        <taxon>Peronosporomycetes</taxon>
        <taxon>Pythiales</taxon>
        <taxon>Pythiaceae</taxon>
        <taxon>Pythium</taxon>
    </lineage>
</organism>
<dbReference type="Proteomes" id="UP001209570">
    <property type="component" value="Unassembled WGS sequence"/>
</dbReference>
<accession>A0AAD5LS51</accession>
<keyword evidence="5" id="KW-0067">ATP-binding</keyword>
<dbReference type="EMBL" id="JAKCXM010000794">
    <property type="protein sequence ID" value="KAJ0391901.1"/>
    <property type="molecule type" value="Genomic_DNA"/>
</dbReference>
<keyword evidence="1" id="KW-0723">Serine/threonine-protein kinase</keyword>
<evidence type="ECO:0000256" key="2">
    <source>
        <dbReference type="ARBA" id="ARBA00022679"/>
    </source>
</evidence>
<evidence type="ECO:0000313" key="8">
    <source>
        <dbReference type="Proteomes" id="UP001209570"/>
    </source>
</evidence>
<sequence length="343" mass="38088">MEKQLDNYVIQKRLAPALFGDVLLCEHRPTGERVAVKRVLLSAAAEKKTIASKKRVRENVAFERDLYHKFRAIGNHRNVLALRDEIEFDGYLYMIFDFCARGELYEIVSGADDGKLEVSTTRDYLTQIASGVHFMHSNGFAHRDLSLENVLVTDDNTCKVCDFGLAAVADQPSNETVGKMFYMAPEVLSGSAYDPKKADVWSLGVMLFIMLFGAPPVESAALTDARFKIISSKGIRHLIGRWGLTESVPAEAIDLIEGMIQVDPRRRMSIDLVLAHSFLNANVARPCVVDCVEDCSSKLSTAVPASAVAVKENRLASKLQRLFRRSSKRRIMDVSATQTTVVA</sequence>
<dbReference type="PANTHER" id="PTHR24345:SF91">
    <property type="entry name" value="SERINE_THREONINE-PROTEIN KINASE PLK4"/>
    <property type="match status" value="1"/>
</dbReference>
<dbReference type="Gene3D" id="1.10.510.10">
    <property type="entry name" value="Transferase(Phosphotransferase) domain 1"/>
    <property type="match status" value="1"/>
</dbReference>
<dbReference type="GO" id="GO:0004674">
    <property type="term" value="F:protein serine/threonine kinase activity"/>
    <property type="evidence" value="ECO:0007669"/>
    <property type="project" value="UniProtKB-KW"/>
</dbReference>
<gene>
    <name evidence="7" type="ORF">P43SY_006079</name>
</gene>
<feature type="domain" description="Protein kinase" evidence="6">
    <location>
        <begin position="8"/>
        <end position="279"/>
    </location>
</feature>
<keyword evidence="4" id="KW-0418">Kinase</keyword>
<dbReference type="PANTHER" id="PTHR24345">
    <property type="entry name" value="SERINE/THREONINE-PROTEIN KINASE PLK"/>
    <property type="match status" value="1"/>
</dbReference>
<evidence type="ECO:0000256" key="4">
    <source>
        <dbReference type="ARBA" id="ARBA00022777"/>
    </source>
</evidence>
<keyword evidence="8" id="KW-1185">Reference proteome</keyword>
<name>A0AAD5LS51_PYTIN</name>
<dbReference type="PROSITE" id="PS50011">
    <property type="entry name" value="PROTEIN_KINASE_DOM"/>
    <property type="match status" value="1"/>
</dbReference>
<dbReference type="Pfam" id="PF00069">
    <property type="entry name" value="Pkinase"/>
    <property type="match status" value="1"/>
</dbReference>
<evidence type="ECO:0000256" key="5">
    <source>
        <dbReference type="ARBA" id="ARBA00022840"/>
    </source>
</evidence>
<dbReference type="InterPro" id="IPR011009">
    <property type="entry name" value="Kinase-like_dom_sf"/>
</dbReference>
<dbReference type="GO" id="GO:0005524">
    <property type="term" value="F:ATP binding"/>
    <property type="evidence" value="ECO:0007669"/>
    <property type="project" value="UniProtKB-KW"/>
</dbReference>
<evidence type="ECO:0000259" key="6">
    <source>
        <dbReference type="PROSITE" id="PS50011"/>
    </source>
</evidence>
<protein>
    <recommendedName>
        <fullName evidence="6">Protein kinase domain-containing protein</fullName>
    </recommendedName>
</protein>
<evidence type="ECO:0000313" key="7">
    <source>
        <dbReference type="EMBL" id="KAJ0391901.1"/>
    </source>
</evidence>
<dbReference type="FunFam" id="1.10.510.10:FF:000571">
    <property type="entry name" value="Maternal embryonic leucine zipper kinase"/>
    <property type="match status" value="1"/>
</dbReference>
<reference evidence="7" key="1">
    <citation type="submission" date="2021-12" db="EMBL/GenBank/DDBJ databases">
        <title>Prjna785345.</title>
        <authorList>
            <person name="Rujirawat T."/>
            <person name="Krajaejun T."/>
        </authorList>
    </citation>
    <scope>NUCLEOTIDE SEQUENCE</scope>
    <source>
        <strain evidence="7">Pi057C3</strain>
    </source>
</reference>
<dbReference type="SUPFAM" id="SSF56112">
    <property type="entry name" value="Protein kinase-like (PK-like)"/>
    <property type="match status" value="1"/>
</dbReference>
<proteinExistence type="predicted"/>
<dbReference type="InterPro" id="IPR000719">
    <property type="entry name" value="Prot_kinase_dom"/>
</dbReference>
<keyword evidence="3" id="KW-0547">Nucleotide-binding</keyword>
<evidence type="ECO:0000256" key="1">
    <source>
        <dbReference type="ARBA" id="ARBA00022527"/>
    </source>
</evidence>
<evidence type="ECO:0000256" key="3">
    <source>
        <dbReference type="ARBA" id="ARBA00022741"/>
    </source>
</evidence>
<dbReference type="GO" id="GO:0005634">
    <property type="term" value="C:nucleus"/>
    <property type="evidence" value="ECO:0007669"/>
    <property type="project" value="TreeGrafter"/>
</dbReference>
<comment type="caution">
    <text evidence="7">The sequence shown here is derived from an EMBL/GenBank/DDBJ whole genome shotgun (WGS) entry which is preliminary data.</text>
</comment>
<dbReference type="AlphaFoldDB" id="A0AAD5LS51"/>